<name>A0A7X4YPL2_9BACL</name>
<reference evidence="2 3" key="1">
    <citation type="submission" date="2020-01" db="EMBL/GenBank/DDBJ databases">
        <title>Paenibacillus soybeanensis sp. nov. isolated from the nodules of soybean (Glycine max(L.) Merr).</title>
        <authorList>
            <person name="Wang H."/>
        </authorList>
    </citation>
    <scope>NUCLEOTIDE SEQUENCE [LARGE SCALE GENOMIC DNA]</scope>
    <source>
        <strain evidence="2 3">DSM 23054</strain>
    </source>
</reference>
<keyword evidence="1" id="KW-0812">Transmembrane</keyword>
<evidence type="ECO:0000313" key="2">
    <source>
        <dbReference type="EMBL" id="NBC69279.1"/>
    </source>
</evidence>
<organism evidence="2 3">
    <name type="scientific">Paenibacillus sacheonensis</name>
    <dbReference type="NCBI Taxonomy" id="742054"/>
    <lineage>
        <taxon>Bacteria</taxon>
        <taxon>Bacillati</taxon>
        <taxon>Bacillota</taxon>
        <taxon>Bacilli</taxon>
        <taxon>Bacillales</taxon>
        <taxon>Paenibacillaceae</taxon>
        <taxon>Paenibacillus</taxon>
    </lineage>
</organism>
<gene>
    <name evidence="2" type="ORF">GT003_09775</name>
</gene>
<keyword evidence="1" id="KW-1133">Transmembrane helix</keyword>
<dbReference type="AlphaFoldDB" id="A0A7X4YPL2"/>
<proteinExistence type="predicted"/>
<comment type="caution">
    <text evidence="2">The sequence shown here is derived from an EMBL/GenBank/DDBJ whole genome shotgun (WGS) entry which is preliminary data.</text>
</comment>
<dbReference type="Proteomes" id="UP000558113">
    <property type="component" value="Unassembled WGS sequence"/>
</dbReference>
<evidence type="ECO:0000313" key="3">
    <source>
        <dbReference type="Proteomes" id="UP000558113"/>
    </source>
</evidence>
<accession>A0A7X4YPL2</accession>
<protein>
    <submittedName>
        <fullName evidence="2">Uncharacterized protein</fullName>
    </submittedName>
</protein>
<dbReference type="EMBL" id="JAAAMU010000004">
    <property type="protein sequence ID" value="NBC69279.1"/>
    <property type="molecule type" value="Genomic_DNA"/>
</dbReference>
<keyword evidence="1" id="KW-0472">Membrane</keyword>
<sequence length="106" mass="11689">MKRLITGGLMMFGGIALYISSTNAAVHYLPLVTEWRSSVFQEALRKTGGAGAHTAGIWLIAVGLLILLYVSFFEGVIRRYAGASMRKMHEANEDWEKRDTNSNVGP</sequence>
<evidence type="ECO:0000256" key="1">
    <source>
        <dbReference type="SAM" id="Phobius"/>
    </source>
</evidence>
<keyword evidence="3" id="KW-1185">Reference proteome</keyword>
<dbReference type="RefSeq" id="WP_161696934.1">
    <property type="nucleotide sequence ID" value="NZ_JAAAMU010000004.1"/>
</dbReference>
<dbReference type="OrthoDB" id="9968607at2"/>
<feature type="transmembrane region" description="Helical" evidence="1">
    <location>
        <begin position="55"/>
        <end position="77"/>
    </location>
</feature>